<dbReference type="EMBL" id="FOOG01000030">
    <property type="protein sequence ID" value="SFG24579.1"/>
    <property type="molecule type" value="Genomic_DNA"/>
</dbReference>
<dbReference type="SUPFAM" id="SSF55729">
    <property type="entry name" value="Acyl-CoA N-acyltransferases (Nat)"/>
    <property type="match status" value="1"/>
</dbReference>
<dbReference type="InterPro" id="IPR016181">
    <property type="entry name" value="Acyl_CoA_acyltransferase"/>
</dbReference>
<reference evidence="3" key="1">
    <citation type="submission" date="2016-10" db="EMBL/GenBank/DDBJ databases">
        <authorList>
            <person name="Varghese N."/>
            <person name="Submissions S."/>
        </authorList>
    </citation>
    <scope>NUCLEOTIDE SEQUENCE [LARGE SCALE GENOMIC DNA]</scope>
    <source>
        <strain evidence="3">FP5</strain>
    </source>
</reference>
<evidence type="ECO:0000313" key="3">
    <source>
        <dbReference type="Proteomes" id="UP000198897"/>
    </source>
</evidence>
<proteinExistence type="predicted"/>
<evidence type="ECO:0000313" key="2">
    <source>
        <dbReference type="EMBL" id="SFG24579.1"/>
    </source>
</evidence>
<dbReference type="InterPro" id="IPR000182">
    <property type="entry name" value="GNAT_dom"/>
</dbReference>
<protein>
    <submittedName>
        <fullName evidence="2">Acetyltransferase (GNAT) domain-containing protein</fullName>
    </submittedName>
</protein>
<evidence type="ECO:0000259" key="1">
    <source>
        <dbReference type="PROSITE" id="PS51186"/>
    </source>
</evidence>
<dbReference type="PANTHER" id="PTHR43328">
    <property type="entry name" value="ACETYLTRANSFERASE-RELATED"/>
    <property type="match status" value="1"/>
</dbReference>
<dbReference type="PROSITE" id="PS51186">
    <property type="entry name" value="GNAT"/>
    <property type="match status" value="1"/>
</dbReference>
<accession>A0A1I2QB26</accession>
<feature type="domain" description="N-acetyltransferase" evidence="1">
    <location>
        <begin position="5"/>
        <end position="160"/>
    </location>
</feature>
<dbReference type="AlphaFoldDB" id="A0A1I2QB26"/>
<sequence length="161" mass="19133">MLEAVKIVNIQKSHLQSMYLWELDKEIQKNAGIEHPRTYEHFLNSFAKYFRGEKPQCLLRAVEVNGILLGKIELFFDGDRNYLGIVLASQRNQGVGTKALNLFLEEIKQQRNVNKVYVEVFDDNERSLHFFQKNWFVYTGESTIEWYRNQQRKLMTLVRDI</sequence>
<dbReference type="Proteomes" id="UP000198897">
    <property type="component" value="Unassembled WGS sequence"/>
</dbReference>
<dbReference type="Pfam" id="PF00583">
    <property type="entry name" value="Acetyltransf_1"/>
    <property type="match status" value="1"/>
</dbReference>
<dbReference type="PANTHER" id="PTHR43328:SF1">
    <property type="entry name" value="N-ACETYLTRANSFERASE DOMAIN-CONTAINING PROTEIN"/>
    <property type="match status" value="1"/>
</dbReference>
<dbReference type="OrthoDB" id="893030at2"/>
<keyword evidence="2" id="KW-0808">Transferase</keyword>
<gene>
    <name evidence="2" type="ORF">SAMN05216353_1303</name>
</gene>
<dbReference type="GO" id="GO:0016747">
    <property type="term" value="F:acyltransferase activity, transferring groups other than amino-acyl groups"/>
    <property type="evidence" value="ECO:0007669"/>
    <property type="project" value="InterPro"/>
</dbReference>
<dbReference type="RefSeq" id="WP_089752952.1">
    <property type="nucleotide sequence ID" value="NZ_FOOG01000030.1"/>
</dbReference>
<keyword evidence="3" id="KW-1185">Reference proteome</keyword>
<organism evidence="2 3">
    <name type="scientific">Halobacillus alkaliphilus</name>
    <dbReference type="NCBI Taxonomy" id="396056"/>
    <lineage>
        <taxon>Bacteria</taxon>
        <taxon>Bacillati</taxon>
        <taxon>Bacillota</taxon>
        <taxon>Bacilli</taxon>
        <taxon>Bacillales</taxon>
        <taxon>Bacillaceae</taxon>
        <taxon>Halobacillus</taxon>
    </lineage>
</organism>
<dbReference type="Gene3D" id="3.40.630.30">
    <property type="match status" value="1"/>
</dbReference>
<name>A0A1I2QB26_9BACI</name>